<evidence type="ECO:0000313" key="1">
    <source>
        <dbReference type="EMBL" id="KAE8322401.1"/>
    </source>
</evidence>
<organism evidence="1 2">
    <name type="scientific">Aspergillus sergii</name>
    <dbReference type="NCBI Taxonomy" id="1034303"/>
    <lineage>
        <taxon>Eukaryota</taxon>
        <taxon>Fungi</taxon>
        <taxon>Dikarya</taxon>
        <taxon>Ascomycota</taxon>
        <taxon>Pezizomycotina</taxon>
        <taxon>Eurotiomycetes</taxon>
        <taxon>Eurotiomycetidae</taxon>
        <taxon>Eurotiales</taxon>
        <taxon>Aspergillaceae</taxon>
        <taxon>Aspergillus</taxon>
        <taxon>Aspergillus subgen. Circumdati</taxon>
    </lineage>
</organism>
<protein>
    <submittedName>
        <fullName evidence="1">Uncharacterized protein</fullName>
    </submittedName>
</protein>
<name>A0A5N6WNL9_9EURO</name>
<dbReference type="EMBL" id="ML741846">
    <property type="protein sequence ID" value="KAE8322401.1"/>
    <property type="molecule type" value="Genomic_DNA"/>
</dbReference>
<reference evidence="2" key="1">
    <citation type="submission" date="2019-04" db="EMBL/GenBank/DDBJ databases">
        <title>Friends and foes A comparative genomics studyof 23 Aspergillus species from section Flavi.</title>
        <authorList>
            <consortium name="DOE Joint Genome Institute"/>
            <person name="Kjaerbolling I."/>
            <person name="Vesth T."/>
            <person name="Frisvad J.C."/>
            <person name="Nybo J.L."/>
            <person name="Theobald S."/>
            <person name="Kildgaard S."/>
            <person name="Isbrandt T."/>
            <person name="Kuo A."/>
            <person name="Sato A."/>
            <person name="Lyhne E.K."/>
            <person name="Kogle M.E."/>
            <person name="Wiebenga A."/>
            <person name="Kun R.S."/>
            <person name="Lubbers R.J."/>
            <person name="Makela M.R."/>
            <person name="Barry K."/>
            <person name="Chovatia M."/>
            <person name="Clum A."/>
            <person name="Daum C."/>
            <person name="Haridas S."/>
            <person name="He G."/>
            <person name="LaButti K."/>
            <person name="Lipzen A."/>
            <person name="Mondo S."/>
            <person name="Riley R."/>
            <person name="Salamov A."/>
            <person name="Simmons B.A."/>
            <person name="Magnuson J.K."/>
            <person name="Henrissat B."/>
            <person name="Mortensen U.H."/>
            <person name="Larsen T.O."/>
            <person name="Devries R.P."/>
            <person name="Grigoriev I.V."/>
            <person name="Machida M."/>
            <person name="Baker S.E."/>
            <person name="Andersen M.R."/>
        </authorList>
    </citation>
    <scope>NUCLEOTIDE SEQUENCE [LARGE SCALE GENOMIC DNA]</scope>
    <source>
        <strain evidence="2">CBS 130017</strain>
    </source>
</reference>
<dbReference type="AlphaFoldDB" id="A0A5N6WNL9"/>
<sequence length="261" mass="30190">MDVIFFSHRFWRSRFNINEERGYLYRAVRESSRIPGDIDWQRLYHSTSALPRDDRLDETLNMGEPFDGALQHYHGTRWAGTKVETAKIPPKLANVGVSILCENDQYRVITGLDFYSQDGSSESIGYKTPDARTLTDKEMASRIQYRHMSGYSSMSGKRDLHPLQEFYRSPGFHVLMDATSLEGFHIIKTPNGIHELSLIRYGQPLDLGFGYESSECDLQTLQMPELTFVVAMSDVHARRILDLGIRGRLGYDNRPMRDRRW</sequence>
<evidence type="ECO:0000313" key="2">
    <source>
        <dbReference type="Proteomes" id="UP000325945"/>
    </source>
</evidence>
<proteinExistence type="predicted"/>
<accession>A0A5N6WNL9</accession>
<keyword evidence="2" id="KW-1185">Reference proteome</keyword>
<gene>
    <name evidence="1" type="ORF">BDV39DRAFT_209767</name>
</gene>
<dbReference type="Proteomes" id="UP000325945">
    <property type="component" value="Unassembled WGS sequence"/>
</dbReference>